<dbReference type="PANTHER" id="PTHR30108:SF21">
    <property type="entry name" value="4-HYDROXYBENZOATE DECARBOXYLASE"/>
    <property type="match status" value="1"/>
</dbReference>
<accession>A0A0F9QF45</accession>
<dbReference type="Pfam" id="PF20695">
    <property type="entry name" value="UbiD_N"/>
    <property type="match status" value="1"/>
</dbReference>
<dbReference type="GO" id="GO:0005737">
    <property type="term" value="C:cytoplasm"/>
    <property type="evidence" value="ECO:0007669"/>
    <property type="project" value="TreeGrafter"/>
</dbReference>
<evidence type="ECO:0008006" key="6">
    <source>
        <dbReference type="Google" id="ProtNLM"/>
    </source>
</evidence>
<dbReference type="SUPFAM" id="SSF50475">
    <property type="entry name" value="FMN-binding split barrel"/>
    <property type="match status" value="1"/>
</dbReference>
<evidence type="ECO:0000259" key="4">
    <source>
        <dbReference type="Pfam" id="PF20696"/>
    </source>
</evidence>
<dbReference type="EMBL" id="LAZR01001666">
    <property type="protein sequence ID" value="KKN41149.1"/>
    <property type="molecule type" value="Genomic_DNA"/>
</dbReference>
<reference evidence="5" key="1">
    <citation type="journal article" date="2015" name="Nature">
        <title>Complex archaea that bridge the gap between prokaryotes and eukaryotes.</title>
        <authorList>
            <person name="Spang A."/>
            <person name="Saw J.H."/>
            <person name="Jorgensen S.L."/>
            <person name="Zaremba-Niedzwiedzka K."/>
            <person name="Martijn J."/>
            <person name="Lind A.E."/>
            <person name="van Eijk R."/>
            <person name="Schleper C."/>
            <person name="Guy L."/>
            <person name="Ettema T.J."/>
        </authorList>
    </citation>
    <scope>NUCLEOTIDE SEQUENCE</scope>
</reference>
<comment type="similarity">
    <text evidence="1">Belongs to the UbiD family.</text>
</comment>
<dbReference type="InterPro" id="IPR049381">
    <property type="entry name" value="UbiD-like_C"/>
</dbReference>
<dbReference type="AlphaFoldDB" id="A0A0F9QF45"/>
<protein>
    <recommendedName>
        <fullName evidence="6">UbiD family decarboxylase</fullName>
    </recommendedName>
</protein>
<name>A0A0F9QF45_9ZZZZ</name>
<organism evidence="5">
    <name type="scientific">marine sediment metagenome</name>
    <dbReference type="NCBI Taxonomy" id="412755"/>
    <lineage>
        <taxon>unclassified sequences</taxon>
        <taxon>metagenomes</taxon>
        <taxon>ecological metagenomes</taxon>
    </lineage>
</organism>
<gene>
    <name evidence="5" type="ORF">LCGC14_0726310</name>
</gene>
<dbReference type="InterPro" id="IPR049383">
    <property type="entry name" value="UbiD-like_N"/>
</dbReference>
<evidence type="ECO:0000256" key="1">
    <source>
        <dbReference type="ARBA" id="ARBA00010021"/>
    </source>
</evidence>
<dbReference type="InterPro" id="IPR002830">
    <property type="entry name" value="UbiD"/>
</dbReference>
<feature type="domain" description="3-octaprenyl-4-hydroxybenzoate carboxy-lyase-like C-terminal" evidence="4">
    <location>
        <begin position="285"/>
        <end position="407"/>
    </location>
</feature>
<evidence type="ECO:0000259" key="2">
    <source>
        <dbReference type="Pfam" id="PF01977"/>
    </source>
</evidence>
<evidence type="ECO:0000259" key="3">
    <source>
        <dbReference type="Pfam" id="PF20695"/>
    </source>
</evidence>
<dbReference type="Pfam" id="PF01977">
    <property type="entry name" value="UbiD"/>
    <property type="match status" value="1"/>
</dbReference>
<dbReference type="GO" id="GO:0016831">
    <property type="term" value="F:carboxy-lyase activity"/>
    <property type="evidence" value="ECO:0007669"/>
    <property type="project" value="InterPro"/>
</dbReference>
<dbReference type="PANTHER" id="PTHR30108">
    <property type="entry name" value="3-OCTAPRENYL-4-HYDROXYBENZOATE CARBOXY-LYASE-RELATED"/>
    <property type="match status" value="1"/>
</dbReference>
<dbReference type="Pfam" id="PF20696">
    <property type="entry name" value="UbiD_C"/>
    <property type="match status" value="1"/>
</dbReference>
<dbReference type="InterPro" id="IPR048304">
    <property type="entry name" value="UbiD_Rift_dom"/>
</dbReference>
<feature type="domain" description="3-octaprenyl-4-hydroxybenzoate carboxy-lyase-like Rift-related" evidence="2">
    <location>
        <begin position="92"/>
        <end position="279"/>
    </location>
</feature>
<sequence>MGLREYLKQIEEKGILRNVDVEVSKKLEISGILKQMEPTPILFSKVKESEFRVLGNTFCTKDVISSYFGVTPADLIPMLSKAINERSEPEVVSKAPCQEVIESDVDLDKIPILFHCEKDGGNYISSAVVVTRDPDYGQNLDFHRAMQFSKDKFATRIVRGRHFFKFLEKNTELDVAFCIGNSPNIMIAAATSVDIGVDELYIANALEPIKLVKANSVDLMIPAEAEFVLEGKVYLEERHAEGPFVDLTETYDMIREEPVFEVKKITHRKDPIWQALLPGALEHKILMGMPREPTIFKKINESGVKCLDVNINPGGCSWLHAVVRIDKKTEKDGKKAIQGAFAGHTSCKHVFIVDKDINIYDPLSVEWAMATRFQGDVRMVIKDKEPGSSLDPSAEPGTKMTTKIGFDLTKPLVVKGKSFDIAEFPVVDINKYF</sequence>
<evidence type="ECO:0000313" key="5">
    <source>
        <dbReference type="EMBL" id="KKN41149.1"/>
    </source>
</evidence>
<dbReference type="NCBIfam" id="TIGR00148">
    <property type="entry name" value="UbiD family decarboxylase"/>
    <property type="match status" value="1"/>
</dbReference>
<comment type="caution">
    <text evidence="5">The sequence shown here is derived from an EMBL/GenBank/DDBJ whole genome shotgun (WGS) entry which is preliminary data.</text>
</comment>
<feature type="domain" description="3-octaprenyl-4-hydroxybenzoate carboxy-lyase-like N-terminal" evidence="3">
    <location>
        <begin position="7"/>
        <end position="82"/>
    </location>
</feature>
<dbReference type="SUPFAM" id="SSF143968">
    <property type="entry name" value="UbiD C-terminal domain-like"/>
    <property type="match status" value="1"/>
</dbReference>
<proteinExistence type="inferred from homology"/>
<dbReference type="Gene3D" id="3.40.1670.10">
    <property type="entry name" value="UbiD C-terminal domain-like"/>
    <property type="match status" value="1"/>
</dbReference>